<dbReference type="GO" id="GO:0010608">
    <property type="term" value="P:post-transcriptional regulation of gene expression"/>
    <property type="evidence" value="ECO:0007669"/>
    <property type="project" value="TreeGrafter"/>
</dbReference>
<reference evidence="3" key="1">
    <citation type="journal article" date="2014" name="PLoS ONE">
        <title>Transcriptome-Based Identification of ABC Transporters in the Western Tarnished Plant Bug Lygus hesperus.</title>
        <authorList>
            <person name="Hull J.J."/>
            <person name="Chaney K."/>
            <person name="Geib S.M."/>
            <person name="Fabrick J.A."/>
            <person name="Brent C.S."/>
            <person name="Walsh D."/>
            <person name="Lavine L.C."/>
        </authorList>
    </citation>
    <scope>NUCLEOTIDE SEQUENCE</scope>
</reference>
<dbReference type="Gene3D" id="1.25.10.10">
    <property type="entry name" value="Leucine-rich Repeat Variant"/>
    <property type="match status" value="1"/>
</dbReference>
<dbReference type="PROSITE" id="PS50302">
    <property type="entry name" value="PUM"/>
    <property type="match status" value="1"/>
</dbReference>
<feature type="repeat" description="Pumilio" evidence="2">
    <location>
        <begin position="159"/>
        <end position="197"/>
    </location>
</feature>
<dbReference type="SMART" id="SM00025">
    <property type="entry name" value="Pumilio"/>
    <property type="match status" value="3"/>
</dbReference>
<dbReference type="PANTHER" id="PTHR12537:SF13">
    <property type="entry name" value="PUMILIO HOMOLOGY DOMAIN FAMILY MEMBER 4"/>
    <property type="match status" value="1"/>
</dbReference>
<evidence type="ECO:0000313" key="3">
    <source>
        <dbReference type="EMBL" id="JAG05039.1"/>
    </source>
</evidence>
<dbReference type="Pfam" id="PF00806">
    <property type="entry name" value="PUF"/>
    <property type="match status" value="2"/>
</dbReference>
<dbReference type="GO" id="GO:0003729">
    <property type="term" value="F:mRNA binding"/>
    <property type="evidence" value="ECO:0007669"/>
    <property type="project" value="TreeGrafter"/>
</dbReference>
<reference evidence="3" key="2">
    <citation type="submission" date="2014-07" db="EMBL/GenBank/DDBJ databases">
        <authorList>
            <person name="Hull J."/>
        </authorList>
    </citation>
    <scope>NUCLEOTIDE SEQUENCE</scope>
</reference>
<name>A0A0A9WB72_LYGHE</name>
<sequence>MLAYLMQHMSTIHVLMAGVKYYEATRSIIFDKLLASVANGENITVVAACPIRTLLLRTFVEVDFDRLTSEHRAVLCDAASTLSLNPYSSPVLQRMIACDATGNVAGCVYRAIQSEIPAMVRHSCGSFMLQSLMQSPSVEVREAVIDAVMRCFNVDHNSDISKSDENMCELLSYAEGSRVIQRLIAYASDAQIERLIEILTSKSND</sequence>
<dbReference type="AlphaFoldDB" id="A0A0A9WB72"/>
<dbReference type="InterPro" id="IPR001313">
    <property type="entry name" value="Pumilio_RNA-bd_rpt"/>
</dbReference>
<dbReference type="EMBL" id="GBHO01038565">
    <property type="protein sequence ID" value="JAG05039.1"/>
    <property type="molecule type" value="Transcribed_RNA"/>
</dbReference>
<proteinExistence type="predicted"/>
<dbReference type="SUPFAM" id="SSF48371">
    <property type="entry name" value="ARM repeat"/>
    <property type="match status" value="1"/>
</dbReference>
<accession>A0A0A9WB72</accession>
<dbReference type="GO" id="GO:0005737">
    <property type="term" value="C:cytoplasm"/>
    <property type="evidence" value="ECO:0007669"/>
    <property type="project" value="TreeGrafter"/>
</dbReference>
<organism evidence="3">
    <name type="scientific">Lygus hesperus</name>
    <name type="common">Western plant bug</name>
    <dbReference type="NCBI Taxonomy" id="30085"/>
    <lineage>
        <taxon>Eukaryota</taxon>
        <taxon>Metazoa</taxon>
        <taxon>Ecdysozoa</taxon>
        <taxon>Arthropoda</taxon>
        <taxon>Hexapoda</taxon>
        <taxon>Insecta</taxon>
        <taxon>Pterygota</taxon>
        <taxon>Neoptera</taxon>
        <taxon>Paraneoptera</taxon>
        <taxon>Hemiptera</taxon>
        <taxon>Heteroptera</taxon>
        <taxon>Panheteroptera</taxon>
        <taxon>Cimicomorpha</taxon>
        <taxon>Miridae</taxon>
        <taxon>Mirini</taxon>
        <taxon>Lygus</taxon>
    </lineage>
</organism>
<evidence type="ECO:0000256" key="2">
    <source>
        <dbReference type="PROSITE-ProRule" id="PRU00317"/>
    </source>
</evidence>
<evidence type="ECO:0000256" key="1">
    <source>
        <dbReference type="ARBA" id="ARBA00022737"/>
    </source>
</evidence>
<dbReference type="InterPro" id="IPR011989">
    <property type="entry name" value="ARM-like"/>
</dbReference>
<dbReference type="PANTHER" id="PTHR12537">
    <property type="entry name" value="RNA BINDING PROTEIN PUMILIO-RELATED"/>
    <property type="match status" value="1"/>
</dbReference>
<gene>
    <name evidence="3" type="ORF">CM83_87077</name>
</gene>
<protein>
    <submittedName>
        <fullName evidence="3">Uncharacterized protein</fullName>
    </submittedName>
</protein>
<dbReference type="InterPro" id="IPR016024">
    <property type="entry name" value="ARM-type_fold"/>
</dbReference>
<keyword evidence="1" id="KW-0677">Repeat</keyword>